<dbReference type="SMART" id="SM00287">
    <property type="entry name" value="SH3b"/>
    <property type="match status" value="2"/>
</dbReference>
<dbReference type="Gene3D" id="2.30.30.40">
    <property type="entry name" value="SH3 Domains"/>
    <property type="match status" value="2"/>
</dbReference>
<accession>A0ABS1H7G4</accession>
<evidence type="ECO:0000313" key="3">
    <source>
        <dbReference type="Proteomes" id="UP000618943"/>
    </source>
</evidence>
<keyword evidence="3" id="KW-1185">Reference proteome</keyword>
<proteinExistence type="predicted"/>
<dbReference type="PROSITE" id="PS51781">
    <property type="entry name" value="SH3B"/>
    <property type="match status" value="2"/>
</dbReference>
<dbReference type="Proteomes" id="UP000618943">
    <property type="component" value="Unassembled WGS sequence"/>
</dbReference>
<dbReference type="Pfam" id="PF08239">
    <property type="entry name" value="SH3_3"/>
    <property type="match status" value="2"/>
</dbReference>
<comment type="caution">
    <text evidence="2">The sequence shown here is derived from an EMBL/GenBank/DDBJ whole genome shotgun (WGS) entry which is preliminary data.</text>
</comment>
<dbReference type="InterPro" id="IPR052354">
    <property type="entry name" value="Cell_Wall_Dynamics_Protein"/>
</dbReference>
<evidence type="ECO:0000313" key="2">
    <source>
        <dbReference type="EMBL" id="MBK3494958.1"/>
    </source>
</evidence>
<feature type="domain" description="SH3b" evidence="1">
    <location>
        <begin position="97"/>
        <end position="159"/>
    </location>
</feature>
<dbReference type="RefSeq" id="WP_200748750.1">
    <property type="nucleotide sequence ID" value="NZ_JAEOAH010000008.1"/>
</dbReference>
<sequence length="310" mass="34701">MRTNKMILLVIVLSLFVSVIIPMNKVDAAVKTAIVNVDNLNVRAKATTSSTLLGQLKKDSTVSVLKIENGWANIKFKGKLAYISAVYITYTNDSTSSKKMYVNVDLLNVRASASPASKMLGMLKKNETVQVLSTTNGWSKIVYQSYPAYVKSSYLSTNATKPVKQLNYQYSLNMASNYMYVYRDATSKAYSFWQSKGGGEWDITLFDRTYGTTKHIGYSIESKKELLIGSEESPIIQYPLTVGKKFKTMQSTATVLAIDKIMTVKAGTFKNVVEIDMGNGLINYYAPNRGHILSKDKKSKKILYELIEFY</sequence>
<dbReference type="EMBL" id="JAEOAH010000008">
    <property type="protein sequence ID" value="MBK3494958.1"/>
    <property type="molecule type" value="Genomic_DNA"/>
</dbReference>
<organism evidence="2 3">
    <name type="scientific">Viridibacillus soli</name>
    <dbReference type="NCBI Taxonomy" id="2798301"/>
    <lineage>
        <taxon>Bacteria</taxon>
        <taxon>Bacillati</taxon>
        <taxon>Bacillota</taxon>
        <taxon>Bacilli</taxon>
        <taxon>Bacillales</taxon>
        <taxon>Caryophanaceae</taxon>
        <taxon>Viridibacillus</taxon>
    </lineage>
</organism>
<protein>
    <submittedName>
        <fullName evidence="2">SH3 domain-containing protein</fullName>
    </submittedName>
</protein>
<evidence type="ECO:0000259" key="1">
    <source>
        <dbReference type="PROSITE" id="PS51781"/>
    </source>
</evidence>
<dbReference type="PANTHER" id="PTHR34408">
    <property type="entry name" value="FAMILY PROTEIN, PUTATIVE-RELATED"/>
    <property type="match status" value="1"/>
</dbReference>
<reference evidence="2 3" key="1">
    <citation type="submission" date="2020-12" db="EMBL/GenBank/DDBJ databases">
        <title>YIM B01967 draft genome.</title>
        <authorList>
            <person name="Yan X."/>
        </authorList>
    </citation>
    <scope>NUCLEOTIDE SEQUENCE [LARGE SCALE GENOMIC DNA]</scope>
    <source>
        <strain evidence="2 3">YIM B01967</strain>
    </source>
</reference>
<dbReference type="PANTHER" id="PTHR34408:SF1">
    <property type="entry name" value="GLYCOSYL HYDROLASE FAMILY 19 DOMAIN-CONTAINING PROTEIN HI_1415"/>
    <property type="match status" value="1"/>
</dbReference>
<dbReference type="InterPro" id="IPR003646">
    <property type="entry name" value="SH3-like_bac-type"/>
</dbReference>
<feature type="domain" description="SH3b" evidence="1">
    <location>
        <begin position="30"/>
        <end position="92"/>
    </location>
</feature>
<gene>
    <name evidence="2" type="ORF">JFL43_08805</name>
</gene>
<name>A0ABS1H7G4_9BACL</name>